<keyword evidence="6 14" id="KW-0548">Nucleotidyltransferase</keyword>
<keyword evidence="17" id="KW-1185">Reference proteome</keyword>
<dbReference type="Pfam" id="PF06574">
    <property type="entry name" value="FAD_syn"/>
    <property type="match status" value="1"/>
</dbReference>
<dbReference type="GO" id="GO:0009231">
    <property type="term" value="P:riboflavin biosynthetic process"/>
    <property type="evidence" value="ECO:0007669"/>
    <property type="project" value="InterPro"/>
</dbReference>
<dbReference type="EC" id="2.7.1.26" evidence="14"/>
<dbReference type="GO" id="GO:0008531">
    <property type="term" value="F:riboflavin kinase activity"/>
    <property type="evidence" value="ECO:0007669"/>
    <property type="project" value="UniProtKB-UniRule"/>
</dbReference>
<dbReference type="CDD" id="cd02064">
    <property type="entry name" value="FAD_synthetase_N"/>
    <property type="match status" value="1"/>
</dbReference>
<dbReference type="PANTHER" id="PTHR22749:SF6">
    <property type="entry name" value="RIBOFLAVIN KINASE"/>
    <property type="match status" value="1"/>
</dbReference>
<dbReference type="InterPro" id="IPR002606">
    <property type="entry name" value="Riboflavin_kinase_bac"/>
</dbReference>
<comment type="catalytic activity">
    <reaction evidence="13 14">
        <text>FMN + ATP + H(+) = FAD + diphosphate</text>
        <dbReference type="Rhea" id="RHEA:17237"/>
        <dbReference type="ChEBI" id="CHEBI:15378"/>
        <dbReference type="ChEBI" id="CHEBI:30616"/>
        <dbReference type="ChEBI" id="CHEBI:33019"/>
        <dbReference type="ChEBI" id="CHEBI:57692"/>
        <dbReference type="ChEBI" id="CHEBI:58210"/>
        <dbReference type="EC" id="2.7.7.2"/>
    </reaction>
</comment>
<comment type="pathway">
    <text evidence="1 14">Cofactor biosynthesis; FAD biosynthesis; FAD from FMN: step 1/1.</text>
</comment>
<proteinExistence type="inferred from homology"/>
<evidence type="ECO:0000256" key="13">
    <source>
        <dbReference type="ARBA" id="ARBA00049494"/>
    </source>
</evidence>
<keyword evidence="11" id="KW-0511">Multifunctional enzyme</keyword>
<dbReference type="UniPathway" id="UPA00276">
    <property type="reaction ID" value="UER00406"/>
</dbReference>
<keyword evidence="7 14" id="KW-0547">Nucleotide-binding</keyword>
<dbReference type="EMBL" id="RLIH01000014">
    <property type="protein sequence ID" value="RVU54170.1"/>
    <property type="molecule type" value="Genomic_DNA"/>
</dbReference>
<dbReference type="InterPro" id="IPR015865">
    <property type="entry name" value="Riboflavin_kinase_bac/euk"/>
</dbReference>
<keyword evidence="3 14" id="KW-0285">Flavoprotein</keyword>
<dbReference type="PIRSF" id="PIRSF004491">
    <property type="entry name" value="FAD_Synth"/>
    <property type="match status" value="1"/>
</dbReference>
<evidence type="ECO:0000256" key="6">
    <source>
        <dbReference type="ARBA" id="ARBA00022695"/>
    </source>
</evidence>
<accession>A0A437S584</accession>
<keyword evidence="4 14" id="KW-0288">FMN</keyword>
<dbReference type="EC" id="2.7.7.2" evidence="14"/>
<feature type="domain" description="Riboflavin kinase" evidence="15">
    <location>
        <begin position="181"/>
        <end position="303"/>
    </location>
</feature>
<comment type="pathway">
    <text evidence="2 14">Cofactor biosynthesis; FMN biosynthesis; FMN from riboflavin (ATP route): step 1/1.</text>
</comment>
<dbReference type="GO" id="GO:0009398">
    <property type="term" value="P:FMN biosynthetic process"/>
    <property type="evidence" value="ECO:0007669"/>
    <property type="project" value="UniProtKB-UniRule"/>
</dbReference>
<dbReference type="Gene3D" id="2.40.30.30">
    <property type="entry name" value="Riboflavin kinase-like"/>
    <property type="match status" value="1"/>
</dbReference>
<dbReference type="PANTHER" id="PTHR22749">
    <property type="entry name" value="RIBOFLAVIN KINASE/FMN ADENYLYLTRANSFERASE"/>
    <property type="match status" value="1"/>
</dbReference>
<dbReference type="InterPro" id="IPR014729">
    <property type="entry name" value="Rossmann-like_a/b/a_fold"/>
</dbReference>
<dbReference type="GO" id="GO:0005524">
    <property type="term" value="F:ATP binding"/>
    <property type="evidence" value="ECO:0007669"/>
    <property type="project" value="UniProtKB-UniRule"/>
</dbReference>
<dbReference type="SUPFAM" id="SSF82114">
    <property type="entry name" value="Riboflavin kinase-like"/>
    <property type="match status" value="1"/>
</dbReference>
<evidence type="ECO:0000313" key="16">
    <source>
        <dbReference type="EMBL" id="RVU54170.1"/>
    </source>
</evidence>
<gene>
    <name evidence="16" type="ORF">EF514_08835</name>
</gene>
<comment type="caution">
    <text evidence="16">The sequence shown here is derived from an EMBL/GenBank/DDBJ whole genome shotgun (WGS) entry which is preliminary data.</text>
</comment>
<keyword evidence="5 14" id="KW-0808">Transferase</keyword>
<sequence>MEIFTVDNNFKAKEEVYIALGNFDGVHIAHRVLLEKLVKEARANNFKSSILIFKNHTKNIVFKQEQKLLSSNEQKYRFLEEIGIDIIYEKEFNNEIMTMDPIIFIEDFLLKNLKVKGVVIGFDYKFGYKARGNIELLKKLSLKNQFDLFVIDPVIEDGMVVSSTLIRSLIKKGDIILANKLLGYNFTIRGTVINGKKLGKKMGYPTANIKPDINYEIPKFGVYDSTVEVDGKIYRAATNIGKNPTIENSGLRIEAHLLDFHKEIYGKPIKLSLLEFIREEMSFDNIDDLFSQIKADVDYIKSKL</sequence>
<evidence type="ECO:0000256" key="2">
    <source>
        <dbReference type="ARBA" id="ARBA00005201"/>
    </source>
</evidence>
<dbReference type="GO" id="GO:0006747">
    <property type="term" value="P:FAD biosynthetic process"/>
    <property type="evidence" value="ECO:0007669"/>
    <property type="project" value="UniProtKB-UniRule"/>
</dbReference>
<dbReference type="Pfam" id="PF01687">
    <property type="entry name" value="Flavokinase"/>
    <property type="match status" value="1"/>
</dbReference>
<evidence type="ECO:0000256" key="12">
    <source>
        <dbReference type="ARBA" id="ARBA00047880"/>
    </source>
</evidence>
<reference evidence="16 17" key="1">
    <citation type="submission" date="2018-11" db="EMBL/GenBank/DDBJ databases">
        <title>Genome sequencing and assembly of Anaerosphaera sp. nov., GS7-6-2.</title>
        <authorList>
            <person name="Rettenmaier R."/>
            <person name="Liebl W."/>
            <person name="Zverlov V."/>
        </authorList>
    </citation>
    <scope>NUCLEOTIDE SEQUENCE [LARGE SCALE GENOMIC DNA]</scope>
    <source>
        <strain evidence="16 17">GS7-6-2</strain>
    </source>
</reference>
<dbReference type="FunFam" id="3.40.50.620:FF:000021">
    <property type="entry name" value="Riboflavin biosynthesis protein"/>
    <property type="match status" value="1"/>
</dbReference>
<dbReference type="Proteomes" id="UP000288812">
    <property type="component" value="Unassembled WGS sequence"/>
</dbReference>
<dbReference type="UniPathway" id="UPA00277">
    <property type="reaction ID" value="UER00407"/>
</dbReference>
<dbReference type="OrthoDB" id="9803667at2"/>
<organism evidence="16 17">
    <name type="scientific">Anaerosphaera multitolerans</name>
    <dbReference type="NCBI Taxonomy" id="2487351"/>
    <lineage>
        <taxon>Bacteria</taxon>
        <taxon>Bacillati</taxon>
        <taxon>Bacillota</taxon>
        <taxon>Tissierellia</taxon>
        <taxon>Tissierellales</taxon>
        <taxon>Peptoniphilaceae</taxon>
        <taxon>Anaerosphaera</taxon>
    </lineage>
</organism>
<dbReference type="RefSeq" id="WP_127725075.1">
    <property type="nucleotide sequence ID" value="NZ_RLIH01000014.1"/>
</dbReference>
<dbReference type="SUPFAM" id="SSF52374">
    <property type="entry name" value="Nucleotidylyl transferase"/>
    <property type="match status" value="1"/>
</dbReference>
<name>A0A437S584_9FIRM</name>
<evidence type="ECO:0000256" key="11">
    <source>
        <dbReference type="ARBA" id="ARBA00023268"/>
    </source>
</evidence>
<evidence type="ECO:0000256" key="8">
    <source>
        <dbReference type="ARBA" id="ARBA00022777"/>
    </source>
</evidence>
<evidence type="ECO:0000256" key="10">
    <source>
        <dbReference type="ARBA" id="ARBA00022840"/>
    </source>
</evidence>
<evidence type="ECO:0000259" key="15">
    <source>
        <dbReference type="SMART" id="SM00904"/>
    </source>
</evidence>
<dbReference type="NCBIfam" id="TIGR00083">
    <property type="entry name" value="ribF"/>
    <property type="match status" value="1"/>
</dbReference>
<keyword evidence="9 14" id="KW-0274">FAD</keyword>
<keyword evidence="10 14" id="KW-0067">ATP-binding</keyword>
<evidence type="ECO:0000256" key="5">
    <source>
        <dbReference type="ARBA" id="ARBA00022679"/>
    </source>
</evidence>
<comment type="similarity">
    <text evidence="14">Belongs to the ribF family.</text>
</comment>
<comment type="catalytic activity">
    <reaction evidence="12 14">
        <text>riboflavin + ATP = FMN + ADP + H(+)</text>
        <dbReference type="Rhea" id="RHEA:14357"/>
        <dbReference type="ChEBI" id="CHEBI:15378"/>
        <dbReference type="ChEBI" id="CHEBI:30616"/>
        <dbReference type="ChEBI" id="CHEBI:57986"/>
        <dbReference type="ChEBI" id="CHEBI:58210"/>
        <dbReference type="ChEBI" id="CHEBI:456216"/>
        <dbReference type="EC" id="2.7.1.26"/>
    </reaction>
</comment>
<dbReference type="Gene3D" id="3.40.50.620">
    <property type="entry name" value="HUPs"/>
    <property type="match status" value="1"/>
</dbReference>
<dbReference type="InterPro" id="IPR023465">
    <property type="entry name" value="Riboflavin_kinase_dom_sf"/>
</dbReference>
<evidence type="ECO:0000313" key="17">
    <source>
        <dbReference type="Proteomes" id="UP000288812"/>
    </source>
</evidence>
<keyword evidence="8 14" id="KW-0418">Kinase</keyword>
<dbReference type="SMART" id="SM00904">
    <property type="entry name" value="Flavokinase"/>
    <property type="match status" value="1"/>
</dbReference>
<evidence type="ECO:0000256" key="4">
    <source>
        <dbReference type="ARBA" id="ARBA00022643"/>
    </source>
</evidence>
<dbReference type="GO" id="GO:0003919">
    <property type="term" value="F:FMN adenylyltransferase activity"/>
    <property type="evidence" value="ECO:0007669"/>
    <property type="project" value="UniProtKB-UniRule"/>
</dbReference>
<dbReference type="NCBIfam" id="NF004162">
    <property type="entry name" value="PRK05627.1-5"/>
    <property type="match status" value="1"/>
</dbReference>
<protein>
    <recommendedName>
        <fullName evidence="14">Riboflavin biosynthesis protein</fullName>
    </recommendedName>
    <domain>
        <recommendedName>
            <fullName evidence="14">Riboflavin kinase</fullName>
            <ecNumber evidence="14">2.7.1.26</ecNumber>
        </recommendedName>
        <alternativeName>
            <fullName evidence="14">Flavokinase</fullName>
        </alternativeName>
    </domain>
    <domain>
        <recommendedName>
            <fullName evidence="14">FMN adenylyltransferase</fullName>
            <ecNumber evidence="14">2.7.7.2</ecNumber>
        </recommendedName>
        <alternativeName>
            <fullName evidence="14">FAD pyrophosphorylase</fullName>
        </alternativeName>
        <alternativeName>
            <fullName evidence="14">FAD synthase</fullName>
        </alternativeName>
    </domain>
</protein>
<evidence type="ECO:0000256" key="3">
    <source>
        <dbReference type="ARBA" id="ARBA00022630"/>
    </source>
</evidence>
<evidence type="ECO:0000256" key="14">
    <source>
        <dbReference type="PIRNR" id="PIRNR004491"/>
    </source>
</evidence>
<evidence type="ECO:0000256" key="1">
    <source>
        <dbReference type="ARBA" id="ARBA00004726"/>
    </source>
</evidence>
<dbReference type="InterPro" id="IPR023468">
    <property type="entry name" value="Riboflavin_kinase"/>
</dbReference>
<evidence type="ECO:0000256" key="9">
    <source>
        <dbReference type="ARBA" id="ARBA00022827"/>
    </source>
</evidence>
<evidence type="ECO:0000256" key="7">
    <source>
        <dbReference type="ARBA" id="ARBA00022741"/>
    </source>
</evidence>
<dbReference type="InterPro" id="IPR015864">
    <property type="entry name" value="FAD_synthase"/>
</dbReference>
<dbReference type="AlphaFoldDB" id="A0A437S584"/>